<dbReference type="EMBL" id="UINC01112063">
    <property type="protein sequence ID" value="SVC80727.1"/>
    <property type="molecule type" value="Genomic_DNA"/>
</dbReference>
<name>A0A382Q6R0_9ZZZZ</name>
<evidence type="ECO:0000313" key="2">
    <source>
        <dbReference type="EMBL" id="SVC80727.1"/>
    </source>
</evidence>
<evidence type="ECO:0000256" key="1">
    <source>
        <dbReference type="SAM" id="MobiDB-lite"/>
    </source>
</evidence>
<accession>A0A382Q6R0</accession>
<protein>
    <submittedName>
        <fullName evidence="2">Uncharacterized protein</fullName>
    </submittedName>
</protein>
<reference evidence="2" key="1">
    <citation type="submission" date="2018-05" db="EMBL/GenBank/DDBJ databases">
        <authorList>
            <person name="Lanie J.A."/>
            <person name="Ng W.-L."/>
            <person name="Kazmierczak K.M."/>
            <person name="Andrzejewski T.M."/>
            <person name="Davidsen T.M."/>
            <person name="Wayne K.J."/>
            <person name="Tettelin H."/>
            <person name="Glass J.I."/>
            <person name="Rusch D."/>
            <person name="Podicherti R."/>
            <person name="Tsui H.-C.T."/>
            <person name="Winkler M.E."/>
        </authorList>
    </citation>
    <scope>NUCLEOTIDE SEQUENCE</scope>
</reference>
<feature type="compositionally biased region" description="Polar residues" evidence="1">
    <location>
        <begin position="31"/>
        <end position="46"/>
    </location>
</feature>
<sequence length="46" mass="5028">MPRKKLPDVKVSGVEAEPPLISHTRVDEKATTPTNDAGSQQITERV</sequence>
<dbReference type="AlphaFoldDB" id="A0A382Q6R0"/>
<organism evidence="2">
    <name type="scientific">marine metagenome</name>
    <dbReference type="NCBI Taxonomy" id="408172"/>
    <lineage>
        <taxon>unclassified sequences</taxon>
        <taxon>metagenomes</taxon>
        <taxon>ecological metagenomes</taxon>
    </lineage>
</organism>
<proteinExistence type="predicted"/>
<feature type="region of interest" description="Disordered" evidence="1">
    <location>
        <begin position="1"/>
        <end position="46"/>
    </location>
</feature>
<gene>
    <name evidence="2" type="ORF">METZ01_LOCUS333581</name>
</gene>
<feature type="non-terminal residue" evidence="2">
    <location>
        <position position="46"/>
    </location>
</feature>